<keyword evidence="7" id="KW-1185">Reference proteome</keyword>
<gene>
    <name evidence="6" type="ORF">BWI95_10195</name>
</gene>
<feature type="domain" description="NTP pyrophosphohydrolase MazG-like" evidence="5">
    <location>
        <begin position="27"/>
        <end position="100"/>
    </location>
</feature>
<dbReference type="GO" id="GO:0047693">
    <property type="term" value="F:ATP diphosphatase activity"/>
    <property type="evidence" value="ECO:0007669"/>
    <property type="project" value="UniProtKB-EC"/>
</dbReference>
<dbReference type="CDD" id="cd11528">
    <property type="entry name" value="NTP-PPase_MazG_Nterm"/>
    <property type="match status" value="1"/>
</dbReference>
<organism evidence="6 7">
    <name type="scientific">Kosakonia cowanii JCM 10956 = DSM 18146</name>
    <dbReference type="NCBI Taxonomy" id="1300165"/>
    <lineage>
        <taxon>Bacteria</taxon>
        <taxon>Pseudomonadati</taxon>
        <taxon>Pseudomonadota</taxon>
        <taxon>Gammaproteobacteria</taxon>
        <taxon>Enterobacterales</taxon>
        <taxon>Enterobacteriaceae</taxon>
        <taxon>Kosakonia</taxon>
    </lineage>
</organism>
<dbReference type="FunFam" id="1.10.287.1080:FF:000003">
    <property type="entry name" value="Nucleoside triphosphate pyrophosphohydrolase"/>
    <property type="match status" value="1"/>
</dbReference>
<dbReference type="GO" id="GO:0046081">
    <property type="term" value="P:dUTP catabolic process"/>
    <property type="evidence" value="ECO:0007669"/>
    <property type="project" value="TreeGrafter"/>
</dbReference>
<dbReference type="InterPro" id="IPR011551">
    <property type="entry name" value="NTP_PyrPHydrolase_MazG"/>
</dbReference>
<dbReference type="FunFam" id="1.10.287.1080:FF:000001">
    <property type="entry name" value="Nucleoside triphosphate pyrophosphohydrolase"/>
    <property type="match status" value="1"/>
</dbReference>
<evidence type="ECO:0000259" key="5">
    <source>
        <dbReference type="Pfam" id="PF03819"/>
    </source>
</evidence>
<protein>
    <recommendedName>
        <fullName evidence="4">Nucleoside triphosphate pyrophosphohydrolase</fullName>
        <ecNumber evidence="3">3.6.1.8</ecNumber>
    </recommendedName>
</protein>
<sequence>MTQIERLLGIMQRLRDPQTGCPWDKEQTYATIAPYTLEETYEVLDAISREDFDDLRGELGDLLFQVVFYAQMAQEEGRFDFNDICAAISDKLERRHPHIFGDAQAGNSAEVLERWEQIKTAERAEKAQHSALDDIPHSLPALMRAHKIQKRCSTVGFDWTTIGPVLDKVYEEIDEVMDEAKQAVVDQARVEEEMGDLLFATVNLSRHLGVKAEVALQKANLKFERRFREVERLVQERGLEMTGVDLETMETIWQQVKRQEHDL</sequence>
<dbReference type="GeneID" id="77485053"/>
<evidence type="ECO:0000256" key="2">
    <source>
        <dbReference type="ARBA" id="ARBA00061115"/>
    </source>
</evidence>
<dbReference type="EC" id="3.6.1.8" evidence="3"/>
<dbReference type="AlphaFoldDB" id="A0A807LG93"/>
<feature type="domain" description="NTP pyrophosphohydrolase MazG-like" evidence="5">
    <location>
        <begin position="167"/>
        <end position="228"/>
    </location>
</feature>
<dbReference type="InterPro" id="IPR048015">
    <property type="entry name" value="NTP-PPase_MazG-like_N"/>
</dbReference>
<accession>A0A807LG93</accession>
<dbReference type="PANTHER" id="PTHR30522">
    <property type="entry name" value="NUCLEOSIDE TRIPHOSPHATE PYROPHOSPHOHYDROLASE"/>
    <property type="match status" value="1"/>
</dbReference>
<dbReference type="GO" id="GO:0006950">
    <property type="term" value="P:response to stress"/>
    <property type="evidence" value="ECO:0007669"/>
    <property type="project" value="UniProtKB-ARBA"/>
</dbReference>
<dbReference type="GO" id="GO:0006203">
    <property type="term" value="P:dGTP catabolic process"/>
    <property type="evidence" value="ECO:0007669"/>
    <property type="project" value="TreeGrafter"/>
</dbReference>
<keyword evidence="6" id="KW-0378">Hydrolase</keyword>
<evidence type="ECO:0000313" key="6">
    <source>
        <dbReference type="EMBL" id="APZ05401.1"/>
    </source>
</evidence>
<dbReference type="Pfam" id="PF03819">
    <property type="entry name" value="MazG"/>
    <property type="match status" value="2"/>
</dbReference>
<dbReference type="NCBIfam" id="TIGR00444">
    <property type="entry name" value="mazG"/>
    <property type="match status" value="1"/>
</dbReference>
<name>A0A807LG93_9ENTR</name>
<dbReference type="GO" id="GO:0046061">
    <property type="term" value="P:dATP catabolic process"/>
    <property type="evidence" value="ECO:0007669"/>
    <property type="project" value="TreeGrafter"/>
</dbReference>
<reference evidence="6 7" key="1">
    <citation type="submission" date="2017-01" db="EMBL/GenBank/DDBJ databases">
        <authorList>
            <person name="Cao J.-M."/>
        </authorList>
    </citation>
    <scope>NUCLEOTIDE SEQUENCE [LARGE SCALE GENOMIC DNA]</scope>
    <source>
        <strain evidence="6 7">888-76</strain>
    </source>
</reference>
<proteinExistence type="inferred from homology"/>
<dbReference type="GO" id="GO:0046047">
    <property type="term" value="P:TTP catabolic process"/>
    <property type="evidence" value="ECO:0007669"/>
    <property type="project" value="TreeGrafter"/>
</dbReference>
<dbReference type="NCBIfam" id="NF007113">
    <property type="entry name" value="PRK09562.1"/>
    <property type="match status" value="1"/>
</dbReference>
<dbReference type="RefSeq" id="WP_054804281.1">
    <property type="nucleotide sequence ID" value="NZ_CP019445.1"/>
</dbReference>
<dbReference type="Gene3D" id="1.10.287.1080">
    <property type="entry name" value="MazG-like"/>
    <property type="match status" value="2"/>
</dbReference>
<dbReference type="PANTHER" id="PTHR30522:SF0">
    <property type="entry name" value="NUCLEOSIDE TRIPHOSPHATE PYROPHOSPHOHYDROLASE"/>
    <property type="match status" value="1"/>
</dbReference>
<evidence type="ECO:0000256" key="1">
    <source>
        <dbReference type="ARBA" id="ARBA00052141"/>
    </source>
</evidence>
<comment type="catalytic activity">
    <reaction evidence="1">
        <text>ATP + H2O = AMP + diphosphate + H(+)</text>
        <dbReference type="Rhea" id="RHEA:14245"/>
        <dbReference type="ChEBI" id="CHEBI:15377"/>
        <dbReference type="ChEBI" id="CHEBI:15378"/>
        <dbReference type="ChEBI" id="CHEBI:30616"/>
        <dbReference type="ChEBI" id="CHEBI:33019"/>
        <dbReference type="ChEBI" id="CHEBI:456215"/>
        <dbReference type="EC" id="3.6.1.8"/>
    </reaction>
</comment>
<evidence type="ECO:0000256" key="4">
    <source>
        <dbReference type="ARBA" id="ARBA00074799"/>
    </source>
</evidence>
<evidence type="ECO:0000313" key="7">
    <source>
        <dbReference type="Proteomes" id="UP000187148"/>
    </source>
</evidence>
<dbReference type="CDD" id="cd11529">
    <property type="entry name" value="NTP-PPase_MazG_Cterm"/>
    <property type="match status" value="1"/>
</dbReference>
<evidence type="ECO:0000256" key="3">
    <source>
        <dbReference type="ARBA" id="ARBA00066372"/>
    </source>
</evidence>
<dbReference type="Proteomes" id="UP000187148">
    <property type="component" value="Chromosome"/>
</dbReference>
<dbReference type="GO" id="GO:0046052">
    <property type="term" value="P:UTP catabolic process"/>
    <property type="evidence" value="ECO:0007669"/>
    <property type="project" value="TreeGrafter"/>
</dbReference>
<comment type="similarity">
    <text evidence="2">Belongs to the nucleoside triphosphate pyrophosphohydrolase family.</text>
</comment>
<dbReference type="GO" id="GO:0046076">
    <property type="term" value="P:dTTP catabolic process"/>
    <property type="evidence" value="ECO:0007669"/>
    <property type="project" value="TreeGrafter"/>
</dbReference>
<dbReference type="InterPro" id="IPR004518">
    <property type="entry name" value="MazG-like_dom"/>
</dbReference>
<dbReference type="InterPro" id="IPR048011">
    <property type="entry name" value="NTP-PPase_MazG-like_C"/>
</dbReference>
<dbReference type="SUPFAM" id="SSF101386">
    <property type="entry name" value="all-alpha NTP pyrophosphatases"/>
    <property type="match status" value="2"/>
</dbReference>
<dbReference type="EMBL" id="CP019445">
    <property type="protein sequence ID" value="APZ05401.1"/>
    <property type="molecule type" value="Genomic_DNA"/>
</dbReference>
<dbReference type="KEGG" id="kco:BWI95_10195"/>